<dbReference type="PRINTS" id="PR00037">
    <property type="entry name" value="HTHLACR"/>
</dbReference>
<dbReference type="AlphaFoldDB" id="A0A173WEN2"/>
<reference evidence="5 6" key="1">
    <citation type="submission" date="2015-09" db="EMBL/GenBank/DDBJ databases">
        <authorList>
            <consortium name="Pathogen Informatics"/>
        </authorList>
    </citation>
    <scope>NUCLEOTIDE SEQUENCE [LARGE SCALE GENOMIC DNA]</scope>
    <source>
        <strain evidence="5 6">2789STDY5608828</strain>
    </source>
</reference>
<dbReference type="eggNOG" id="COG1349">
    <property type="taxonomic scope" value="Bacteria"/>
</dbReference>
<proteinExistence type="predicted"/>
<dbReference type="STRING" id="187979.ERS852385_00175"/>
<evidence type="ECO:0000259" key="4">
    <source>
        <dbReference type="PROSITE" id="PS51000"/>
    </source>
</evidence>
<evidence type="ECO:0000256" key="1">
    <source>
        <dbReference type="ARBA" id="ARBA00023015"/>
    </source>
</evidence>
<name>A0A173WEN2_9FIRM</name>
<dbReference type="PANTHER" id="PTHR30363:SF44">
    <property type="entry name" value="AGA OPERON TRANSCRIPTIONAL REPRESSOR-RELATED"/>
    <property type="match status" value="1"/>
</dbReference>
<dbReference type="EMBL" id="CYYU01000001">
    <property type="protein sequence ID" value="CUN36927.1"/>
    <property type="molecule type" value="Genomic_DNA"/>
</dbReference>
<dbReference type="InterPro" id="IPR037171">
    <property type="entry name" value="NagB/RpiA_transferase-like"/>
</dbReference>
<dbReference type="SMART" id="SM00420">
    <property type="entry name" value="HTH_DEOR"/>
    <property type="match status" value="1"/>
</dbReference>
<dbReference type="SUPFAM" id="SSF46785">
    <property type="entry name" value="Winged helix' DNA-binding domain"/>
    <property type="match status" value="1"/>
</dbReference>
<dbReference type="SMART" id="SM01134">
    <property type="entry name" value="DeoRC"/>
    <property type="match status" value="1"/>
</dbReference>
<keyword evidence="2" id="KW-0238">DNA-binding</keyword>
<keyword evidence="1" id="KW-0805">Transcription regulation</keyword>
<dbReference type="RefSeq" id="WP_036373746.1">
    <property type="nucleotide sequence ID" value="NZ_CABIWZ010000001.1"/>
</dbReference>
<gene>
    <name evidence="5" type="primary">glpR_1</name>
    <name evidence="5" type="ORF">ERS852385_00175</name>
</gene>
<dbReference type="Gene3D" id="3.40.50.1360">
    <property type="match status" value="1"/>
</dbReference>
<dbReference type="InterPro" id="IPR014036">
    <property type="entry name" value="DeoR-like_C"/>
</dbReference>
<dbReference type="SUPFAM" id="SSF100950">
    <property type="entry name" value="NagB/RpiA/CoA transferase-like"/>
    <property type="match status" value="1"/>
</dbReference>
<dbReference type="InterPro" id="IPR018356">
    <property type="entry name" value="Tscrpt_reg_HTH_DeoR_CS"/>
</dbReference>
<dbReference type="PROSITE" id="PS51000">
    <property type="entry name" value="HTH_DEOR_2"/>
    <property type="match status" value="1"/>
</dbReference>
<evidence type="ECO:0000313" key="6">
    <source>
        <dbReference type="Proteomes" id="UP000095546"/>
    </source>
</evidence>
<dbReference type="Gene3D" id="1.10.10.10">
    <property type="entry name" value="Winged helix-like DNA-binding domain superfamily/Winged helix DNA-binding domain"/>
    <property type="match status" value="1"/>
</dbReference>
<dbReference type="GO" id="GO:0003700">
    <property type="term" value="F:DNA-binding transcription factor activity"/>
    <property type="evidence" value="ECO:0007669"/>
    <property type="project" value="InterPro"/>
</dbReference>
<dbReference type="PANTHER" id="PTHR30363">
    <property type="entry name" value="HTH-TYPE TRANSCRIPTIONAL REGULATOR SRLR-RELATED"/>
    <property type="match status" value="1"/>
</dbReference>
<dbReference type="Pfam" id="PF00455">
    <property type="entry name" value="DeoRC"/>
    <property type="match status" value="1"/>
</dbReference>
<dbReference type="Proteomes" id="UP000095546">
    <property type="component" value="Unassembled WGS sequence"/>
</dbReference>
<dbReference type="GO" id="GO:0003677">
    <property type="term" value="F:DNA binding"/>
    <property type="evidence" value="ECO:0007669"/>
    <property type="project" value="UniProtKB-KW"/>
</dbReference>
<evidence type="ECO:0000256" key="3">
    <source>
        <dbReference type="ARBA" id="ARBA00023163"/>
    </source>
</evidence>
<dbReference type="InterPro" id="IPR001034">
    <property type="entry name" value="DeoR_HTH"/>
</dbReference>
<dbReference type="InterPro" id="IPR050313">
    <property type="entry name" value="Carb_Metab_HTH_regulators"/>
</dbReference>
<feature type="domain" description="HTH deoR-type" evidence="4">
    <location>
        <begin position="3"/>
        <end position="58"/>
    </location>
</feature>
<evidence type="ECO:0000256" key="2">
    <source>
        <dbReference type="ARBA" id="ARBA00023125"/>
    </source>
</evidence>
<organism evidence="5 6">
    <name type="scientific">Mitsuokella jalaludinii</name>
    <dbReference type="NCBI Taxonomy" id="187979"/>
    <lineage>
        <taxon>Bacteria</taxon>
        <taxon>Bacillati</taxon>
        <taxon>Bacillota</taxon>
        <taxon>Negativicutes</taxon>
        <taxon>Selenomonadales</taxon>
        <taxon>Selenomonadaceae</taxon>
        <taxon>Mitsuokella</taxon>
    </lineage>
</organism>
<evidence type="ECO:0000313" key="5">
    <source>
        <dbReference type="EMBL" id="CUN36927.1"/>
    </source>
</evidence>
<protein>
    <submittedName>
        <fullName evidence="5">Glycerol-3-phosphate regulon repressor</fullName>
    </submittedName>
</protein>
<dbReference type="PROSITE" id="PS00894">
    <property type="entry name" value="HTH_DEOR_1"/>
    <property type="match status" value="1"/>
</dbReference>
<dbReference type="Pfam" id="PF08220">
    <property type="entry name" value="HTH_DeoR"/>
    <property type="match status" value="1"/>
</dbReference>
<accession>A0A173WEN2</accession>
<keyword evidence="3" id="KW-0804">Transcription</keyword>
<sequence length="251" mass="28480">MLGLERRQRIMEKIRLDRKVYVSDLAQTFKVTEETIRRDLEKLEGQDLLRRSYGGAVITESTSEDLSYKHRSAINSESKLAIAEKAARLIQDGDTIMMDSSTTCQALLQRLKGQKDVTVITNSIRLMNDFMGSGFKMICTGGTMRESSCALTGTIASQTLEKYYVDFTFISCKGIDREKGIMESNDSEGRIKSVMIRQARKAVLLIDHSKFDRTAFVKCDDFSHIDTLVTDEKPSSEWQSYLADNHINLIF</sequence>
<dbReference type="InterPro" id="IPR036390">
    <property type="entry name" value="WH_DNA-bd_sf"/>
</dbReference>
<dbReference type="OrthoDB" id="9797223at2"/>
<keyword evidence="6" id="KW-1185">Reference proteome</keyword>
<dbReference type="InterPro" id="IPR036388">
    <property type="entry name" value="WH-like_DNA-bd_sf"/>
</dbReference>